<dbReference type="InterPro" id="IPR050309">
    <property type="entry name" value="Type-B_Carboxylest/Lipase"/>
</dbReference>
<proteinExistence type="inferred from homology"/>
<dbReference type="AlphaFoldDB" id="A0A9W9CZV0"/>
<organism evidence="5 6">
    <name type="scientific">Gnomoniopsis smithogilvyi</name>
    <dbReference type="NCBI Taxonomy" id="1191159"/>
    <lineage>
        <taxon>Eukaryota</taxon>
        <taxon>Fungi</taxon>
        <taxon>Dikarya</taxon>
        <taxon>Ascomycota</taxon>
        <taxon>Pezizomycotina</taxon>
        <taxon>Sordariomycetes</taxon>
        <taxon>Sordariomycetidae</taxon>
        <taxon>Diaporthales</taxon>
        <taxon>Gnomoniaceae</taxon>
        <taxon>Gnomoniopsis</taxon>
    </lineage>
</organism>
<keyword evidence="6" id="KW-1185">Reference proteome</keyword>
<evidence type="ECO:0000313" key="5">
    <source>
        <dbReference type="EMBL" id="KAJ4395822.1"/>
    </source>
</evidence>
<sequence length="479" mass="50232">MPLWQILNPPPPPLVIMLPPGAAAGAASGAAPGPPPPDPRESEDCLLLDVMVPQKVFNASAGGTGPLAPVMVWIHGGGFALGAKSSVGNPSQLLQKSVEGGLNGMVYVQINYRLGMFGFPPKGPQDADVDTNSGLFDQRLALQWVQQNIRAFGGDPTQVTVIGESAGAVSVWSQLTAFGSPNDTSLMKRAIIQSPAQRPNFNAATYAQIFQQFVAASNVSSLSAARMLDTSALQAINRLTVGQAPFATLTYGANVDNDFIPALQTDLLAQGNFAHNVDVIVAHNANEGLIFTDQRIQNNTGLAGYLSGLMPSASPETIQNIINLYPEDFSGTQPYKTQLERLELVASESLVTCNANAIEKAFATTPGGVQGLASGAVNGYLFAVSPGIHALDTSYTFFNGDNKPDIFGNIVDVGVATQMQNAFLQFAITGQKSVALPALGAPVGSVNAASLLSFDVNQTHVVQDPADNPRCQVWQTSLG</sequence>
<keyword evidence="2 3" id="KW-0378">Hydrolase</keyword>
<dbReference type="PANTHER" id="PTHR11559">
    <property type="entry name" value="CARBOXYLESTERASE"/>
    <property type="match status" value="1"/>
</dbReference>
<evidence type="ECO:0000256" key="2">
    <source>
        <dbReference type="ARBA" id="ARBA00022801"/>
    </source>
</evidence>
<dbReference type="InterPro" id="IPR019826">
    <property type="entry name" value="Carboxylesterase_B_AS"/>
</dbReference>
<evidence type="ECO:0000256" key="1">
    <source>
        <dbReference type="ARBA" id="ARBA00005964"/>
    </source>
</evidence>
<protein>
    <recommendedName>
        <fullName evidence="3">Carboxylic ester hydrolase</fullName>
        <ecNumber evidence="3">3.1.1.-</ecNumber>
    </recommendedName>
</protein>
<evidence type="ECO:0000256" key="3">
    <source>
        <dbReference type="RuleBase" id="RU361235"/>
    </source>
</evidence>
<accession>A0A9W9CZV0</accession>
<gene>
    <name evidence="5" type="ORF">N0V93_000036</name>
</gene>
<dbReference type="Gene3D" id="3.40.50.1820">
    <property type="entry name" value="alpha/beta hydrolase"/>
    <property type="match status" value="1"/>
</dbReference>
<dbReference type="InterPro" id="IPR029058">
    <property type="entry name" value="AB_hydrolase_fold"/>
</dbReference>
<dbReference type="PROSITE" id="PS00122">
    <property type="entry name" value="CARBOXYLESTERASE_B_1"/>
    <property type="match status" value="1"/>
</dbReference>
<comment type="caution">
    <text evidence="5">The sequence shown here is derived from an EMBL/GenBank/DDBJ whole genome shotgun (WGS) entry which is preliminary data.</text>
</comment>
<dbReference type="InterPro" id="IPR002018">
    <property type="entry name" value="CarbesteraseB"/>
</dbReference>
<comment type="similarity">
    <text evidence="1 3">Belongs to the type-B carboxylesterase/lipase family.</text>
</comment>
<name>A0A9W9CZV0_9PEZI</name>
<dbReference type="Pfam" id="PF00135">
    <property type="entry name" value="COesterase"/>
    <property type="match status" value="1"/>
</dbReference>
<dbReference type="Proteomes" id="UP001140453">
    <property type="component" value="Unassembled WGS sequence"/>
</dbReference>
<feature type="domain" description="Carboxylesterase type B" evidence="4">
    <location>
        <begin position="41"/>
        <end position="434"/>
    </location>
</feature>
<evidence type="ECO:0000259" key="4">
    <source>
        <dbReference type="Pfam" id="PF00135"/>
    </source>
</evidence>
<dbReference type="EMBL" id="JAPEVB010000001">
    <property type="protein sequence ID" value="KAJ4395822.1"/>
    <property type="molecule type" value="Genomic_DNA"/>
</dbReference>
<dbReference type="GO" id="GO:0016787">
    <property type="term" value="F:hydrolase activity"/>
    <property type="evidence" value="ECO:0007669"/>
    <property type="project" value="UniProtKB-KW"/>
</dbReference>
<reference evidence="5" key="1">
    <citation type="submission" date="2022-10" db="EMBL/GenBank/DDBJ databases">
        <title>Tapping the CABI collections for fungal endophytes: first genome assemblies for Collariella, Neodidymelliopsis, Ascochyta clinopodiicola, Didymella pomorum, Didymosphaeria variabile, Neocosmospora piperis and Neocucurbitaria cava.</title>
        <authorList>
            <person name="Hill R."/>
        </authorList>
    </citation>
    <scope>NUCLEOTIDE SEQUENCE</scope>
    <source>
        <strain evidence="5">IMI 355082</strain>
    </source>
</reference>
<evidence type="ECO:0000313" key="6">
    <source>
        <dbReference type="Proteomes" id="UP001140453"/>
    </source>
</evidence>
<dbReference type="EC" id="3.1.1.-" evidence="3"/>
<dbReference type="OrthoDB" id="408631at2759"/>
<dbReference type="SUPFAM" id="SSF53474">
    <property type="entry name" value="alpha/beta-Hydrolases"/>
    <property type="match status" value="1"/>
</dbReference>